<reference evidence="2 3" key="1">
    <citation type="submission" date="2021-07" db="EMBL/GenBank/DDBJ databases">
        <title>Genome data of Colletotrichum spaethianum.</title>
        <authorList>
            <person name="Utami Y.D."/>
            <person name="Hiruma K."/>
        </authorList>
    </citation>
    <scope>NUCLEOTIDE SEQUENCE [LARGE SCALE GENOMIC DNA]</scope>
    <source>
        <strain evidence="2 3">MAFF 242679</strain>
    </source>
</reference>
<proteinExistence type="predicted"/>
<evidence type="ECO:0000256" key="1">
    <source>
        <dbReference type="SAM" id="SignalP"/>
    </source>
</evidence>
<dbReference type="AlphaFoldDB" id="A0AA37LX78"/>
<name>A0AA37LX78_9PEZI</name>
<organism evidence="2 3">
    <name type="scientific">Colletotrichum liriopes</name>
    <dbReference type="NCBI Taxonomy" id="708192"/>
    <lineage>
        <taxon>Eukaryota</taxon>
        <taxon>Fungi</taxon>
        <taxon>Dikarya</taxon>
        <taxon>Ascomycota</taxon>
        <taxon>Pezizomycotina</taxon>
        <taxon>Sordariomycetes</taxon>
        <taxon>Hypocreomycetidae</taxon>
        <taxon>Glomerellales</taxon>
        <taxon>Glomerellaceae</taxon>
        <taxon>Colletotrichum</taxon>
        <taxon>Colletotrichum spaethianum species complex</taxon>
    </lineage>
</organism>
<dbReference type="Proteomes" id="UP001055172">
    <property type="component" value="Unassembled WGS sequence"/>
</dbReference>
<accession>A0AA37LX78</accession>
<feature type="chain" id="PRO_5041282494" evidence="1">
    <location>
        <begin position="18"/>
        <end position="64"/>
    </location>
</feature>
<comment type="caution">
    <text evidence="2">The sequence shown here is derived from an EMBL/GenBank/DDBJ whole genome shotgun (WGS) entry which is preliminary data.</text>
</comment>
<dbReference type="EMBL" id="BPPX01000026">
    <property type="protein sequence ID" value="GJC87491.1"/>
    <property type="molecule type" value="Genomic_DNA"/>
</dbReference>
<feature type="signal peptide" evidence="1">
    <location>
        <begin position="1"/>
        <end position="17"/>
    </location>
</feature>
<sequence>MHFKNIIFSAIIATVSSAPVNTKSFARRDDDDEHRHCVTVGAATAVVPAVASSYEVAPAQTEAD</sequence>
<keyword evidence="3" id="KW-1185">Reference proteome</keyword>
<keyword evidence="1" id="KW-0732">Signal</keyword>
<evidence type="ECO:0000313" key="2">
    <source>
        <dbReference type="EMBL" id="GJC87491.1"/>
    </source>
</evidence>
<protein>
    <submittedName>
        <fullName evidence="2">Uncharacterized protein</fullName>
    </submittedName>
</protein>
<evidence type="ECO:0000313" key="3">
    <source>
        <dbReference type="Proteomes" id="UP001055172"/>
    </source>
</evidence>
<gene>
    <name evidence="2" type="ORF">ColLi_10329</name>
</gene>